<name>A0A5A9Z7Z4_9RHOB</name>
<gene>
    <name evidence="2" type="ORF">FLO80_13585</name>
</gene>
<dbReference type="AlphaFoldDB" id="A0A5A9Z7Z4"/>
<evidence type="ECO:0000313" key="2">
    <source>
        <dbReference type="EMBL" id="KAA0913310.1"/>
    </source>
</evidence>
<feature type="region of interest" description="Disordered" evidence="1">
    <location>
        <begin position="153"/>
        <end position="175"/>
    </location>
</feature>
<dbReference type="RefSeq" id="WP_111368749.1">
    <property type="nucleotide sequence ID" value="NZ_VINQ01000010.1"/>
</dbReference>
<proteinExistence type="predicted"/>
<accession>A0A5A9Z7Z4</accession>
<dbReference type="EMBL" id="VINQ01000010">
    <property type="protein sequence ID" value="KAA0913310.1"/>
    <property type="molecule type" value="Genomic_DNA"/>
</dbReference>
<sequence length="175" mass="19195">MRKRVLILMISALGLSACGGYERDITLRDMRPATPGPDEFSVLPTKPLQPPPSFNELPPPTPGAANLVDQNPRADGVAALGGRPEQLAPGGVPASDSALVRHAGRNGVPANIREELAAVDEDFRRRKSRFTRIRIVPTDRYNQVYRGQTLNPRAEAERFRRATGVRTPTFPPPNR</sequence>
<evidence type="ECO:0000256" key="1">
    <source>
        <dbReference type="SAM" id="MobiDB-lite"/>
    </source>
</evidence>
<dbReference type="PROSITE" id="PS51257">
    <property type="entry name" value="PROKAR_LIPOPROTEIN"/>
    <property type="match status" value="1"/>
</dbReference>
<feature type="region of interest" description="Disordered" evidence="1">
    <location>
        <begin position="29"/>
        <end position="96"/>
    </location>
</feature>
<dbReference type="Proteomes" id="UP000325291">
    <property type="component" value="Unassembled WGS sequence"/>
</dbReference>
<reference evidence="2 3" key="1">
    <citation type="submission" date="2019-07" db="EMBL/GenBank/DDBJ databases">
        <title>Aquicoccus porphyridii gen. nov., sp. nov., isolated from a small marine red alga, Porphyridium marinum.</title>
        <authorList>
            <person name="Liu L."/>
        </authorList>
    </citation>
    <scope>NUCLEOTIDE SEQUENCE [LARGE SCALE GENOMIC DNA]</scope>
    <source>
        <strain evidence="2 3">L1 8-17</strain>
    </source>
</reference>
<keyword evidence="3" id="KW-1185">Reference proteome</keyword>
<evidence type="ECO:0000313" key="3">
    <source>
        <dbReference type="Proteomes" id="UP000325291"/>
    </source>
</evidence>
<feature type="compositionally biased region" description="Pro residues" evidence="1">
    <location>
        <begin position="47"/>
        <end position="62"/>
    </location>
</feature>
<dbReference type="InterPro" id="IPR021395">
    <property type="entry name" value="DUF3035"/>
</dbReference>
<comment type="caution">
    <text evidence="2">The sequence shown here is derived from an EMBL/GenBank/DDBJ whole genome shotgun (WGS) entry which is preliminary data.</text>
</comment>
<organism evidence="2 3">
    <name type="scientific">Aquicoccus porphyridii</name>
    <dbReference type="NCBI Taxonomy" id="1852029"/>
    <lineage>
        <taxon>Bacteria</taxon>
        <taxon>Pseudomonadati</taxon>
        <taxon>Pseudomonadota</taxon>
        <taxon>Alphaproteobacteria</taxon>
        <taxon>Rhodobacterales</taxon>
        <taxon>Paracoccaceae</taxon>
        <taxon>Aquicoccus</taxon>
    </lineage>
</organism>
<dbReference type="Pfam" id="PF11233">
    <property type="entry name" value="DUF3035"/>
    <property type="match status" value="1"/>
</dbReference>
<protein>
    <submittedName>
        <fullName evidence="2">DUF3035 domain-containing protein</fullName>
    </submittedName>
</protein>